<dbReference type="EC" id="2.3.2.2" evidence="11"/>
<name>A0A316FKT3_9GAMM</name>
<keyword evidence="6 11" id="KW-0865">Zymogen</keyword>
<dbReference type="PANTHER" id="PTHR43199">
    <property type="entry name" value="GLUTATHIONE HYDROLASE"/>
    <property type="match status" value="1"/>
</dbReference>
<dbReference type="GO" id="GO:0006751">
    <property type="term" value="P:glutathione catabolic process"/>
    <property type="evidence" value="ECO:0007669"/>
    <property type="project" value="UniProtKB-UniRule"/>
</dbReference>
<dbReference type="Proteomes" id="UP000245790">
    <property type="component" value="Unassembled WGS sequence"/>
</dbReference>
<dbReference type="InterPro" id="IPR051792">
    <property type="entry name" value="GGT_bact"/>
</dbReference>
<dbReference type="InterPro" id="IPR043138">
    <property type="entry name" value="GGT_lsub"/>
</dbReference>
<comment type="catalytic activity">
    <reaction evidence="1 11">
        <text>an S-substituted glutathione + H2O = an S-substituted L-cysteinylglycine + L-glutamate</text>
        <dbReference type="Rhea" id="RHEA:59468"/>
        <dbReference type="ChEBI" id="CHEBI:15377"/>
        <dbReference type="ChEBI" id="CHEBI:29985"/>
        <dbReference type="ChEBI" id="CHEBI:90779"/>
        <dbReference type="ChEBI" id="CHEBI:143103"/>
        <dbReference type="EC" id="3.4.19.13"/>
    </reaction>
</comment>
<feature type="active site" description="Nucleophile" evidence="9">
    <location>
        <position position="382"/>
    </location>
</feature>
<dbReference type="GO" id="GO:0103068">
    <property type="term" value="F:leukotriene C4 gamma-glutamyl transferase activity"/>
    <property type="evidence" value="ECO:0007669"/>
    <property type="project" value="UniProtKB-EC"/>
</dbReference>
<dbReference type="PANTHER" id="PTHR43199:SF1">
    <property type="entry name" value="GLUTATHIONE HYDROLASE PROENZYME"/>
    <property type="match status" value="1"/>
</dbReference>
<comment type="subunit">
    <text evidence="11">This enzyme consists of two polypeptide chains, which are synthesized in precursor form from a single polypeptide.</text>
</comment>
<protein>
    <recommendedName>
        <fullName evidence="11">Glutathione hydrolase proenzyme</fullName>
        <ecNumber evidence="11">2.3.2.2</ecNumber>
        <ecNumber evidence="11">3.4.19.13</ecNumber>
    </recommendedName>
    <component>
        <recommendedName>
            <fullName evidence="11">Glutathione hydrolase large chain</fullName>
        </recommendedName>
    </component>
    <component>
        <recommendedName>
            <fullName evidence="11">Glutathione hydrolase small chain</fullName>
        </recommendedName>
    </component>
</protein>
<organism evidence="13 14">
    <name type="scientific">Pleionea mediterranea</name>
    <dbReference type="NCBI Taxonomy" id="523701"/>
    <lineage>
        <taxon>Bacteria</taxon>
        <taxon>Pseudomonadati</taxon>
        <taxon>Pseudomonadota</taxon>
        <taxon>Gammaproteobacteria</taxon>
        <taxon>Oceanospirillales</taxon>
        <taxon>Pleioneaceae</taxon>
        <taxon>Pleionea</taxon>
    </lineage>
</organism>
<sequence>MKYLFTLLSLTFFMSVFAAEKDAIIEGDSVNYPIKSNGGMVASQEFRASKVAANILKNGGNAIDAAVALGFAKAVTLPKAGNLGGGGFMLIYLAKEDKTIAIDYREMAPSQATEDMFLNDNGKASATKSRFTTLASGVPGTVAGLLHALEHYGTMKREVILEPSVKLAEQGIVADYPFLDSLNARKKRLINDKEVARIYFKSQGDSYQPGELIKFPDLAWSLKQIQQQGSDAFYKGSVADKFVEYMTKNQGLITKQDLANYEVKEREAVTGTYRGYKVVSMPPPSSGGVHVIQTLNILENFNLKDAGWGSAQHIHLLTEVFKRIYADRSKHLGDPDFYPVPMETLTSKSYAKQLAKKINLTEATPSSEISATEFSGNESPQTTHFSVIDRWGNIVTNTYTLNFSFGSGKIVDGTGIFLNNEMDDFSAKPGTPNAFGLIGGKANAVEPRKRPLSSMTPTFVLKDNIPVLITGSPGGSRIITTVLHQIINVIDFDLNISEAAHRPRFHHQWMPDRLLLEGGFSPDTIRLLQTMGHNVQPSRASGSVQSVGIDPSSKTFIGASDPRRSGAKTIGVLESGQLIEN</sequence>
<feature type="binding site" evidence="10">
    <location>
        <position position="424"/>
    </location>
    <ligand>
        <name>L-glutamate</name>
        <dbReference type="ChEBI" id="CHEBI:29985"/>
    </ligand>
</feature>
<dbReference type="SUPFAM" id="SSF56235">
    <property type="entry name" value="N-terminal nucleophile aminohydrolases (Ntn hydrolases)"/>
    <property type="match status" value="1"/>
</dbReference>
<evidence type="ECO:0000256" key="4">
    <source>
        <dbReference type="ARBA" id="ARBA00022679"/>
    </source>
</evidence>
<dbReference type="Pfam" id="PF01019">
    <property type="entry name" value="G_glu_transpept"/>
    <property type="match status" value="1"/>
</dbReference>
<comment type="pathway">
    <text evidence="11">Sulfur metabolism; glutathione metabolism.</text>
</comment>
<reference evidence="13 14" key="1">
    <citation type="submission" date="2018-05" db="EMBL/GenBank/DDBJ databases">
        <title>Genomic Encyclopedia of Type Strains, Phase IV (KMG-IV): sequencing the most valuable type-strain genomes for metagenomic binning, comparative biology and taxonomic classification.</title>
        <authorList>
            <person name="Goeker M."/>
        </authorList>
    </citation>
    <scope>NUCLEOTIDE SEQUENCE [LARGE SCALE GENOMIC DNA]</scope>
    <source>
        <strain evidence="13 14">DSM 25350</strain>
    </source>
</reference>
<evidence type="ECO:0000256" key="11">
    <source>
        <dbReference type="RuleBase" id="RU368036"/>
    </source>
</evidence>
<evidence type="ECO:0000256" key="2">
    <source>
        <dbReference type="ARBA" id="ARBA00001089"/>
    </source>
</evidence>
<keyword evidence="4 11" id="KW-0808">Transferase</keyword>
<comment type="catalytic activity">
    <reaction evidence="8 11">
        <text>an N-terminal (5-L-glutamyl)-[peptide] + an alpha-amino acid = 5-L-glutamyl amino acid + an N-terminal L-alpha-aminoacyl-[peptide]</text>
        <dbReference type="Rhea" id="RHEA:23904"/>
        <dbReference type="Rhea" id="RHEA-COMP:9780"/>
        <dbReference type="Rhea" id="RHEA-COMP:9795"/>
        <dbReference type="ChEBI" id="CHEBI:77644"/>
        <dbReference type="ChEBI" id="CHEBI:78597"/>
        <dbReference type="ChEBI" id="CHEBI:78599"/>
        <dbReference type="ChEBI" id="CHEBI:78608"/>
        <dbReference type="EC" id="2.3.2.2"/>
    </reaction>
</comment>
<feature type="binding site" evidence="10">
    <location>
        <position position="105"/>
    </location>
    <ligand>
        <name>L-glutamate</name>
        <dbReference type="ChEBI" id="CHEBI:29985"/>
    </ligand>
</feature>
<feature type="chain" id="PRO_5016417878" description="Glutathione hydrolase proenzyme" evidence="12">
    <location>
        <begin position="19"/>
        <end position="581"/>
    </location>
</feature>
<gene>
    <name evidence="13" type="ORF">C8D97_10818</name>
</gene>
<feature type="binding site" evidence="10">
    <location>
        <begin position="453"/>
        <end position="454"/>
    </location>
    <ligand>
        <name>L-glutamate</name>
        <dbReference type="ChEBI" id="CHEBI:29985"/>
    </ligand>
</feature>
<comment type="catalytic activity">
    <reaction evidence="2 11">
        <text>glutathione + H2O = L-cysteinylglycine + L-glutamate</text>
        <dbReference type="Rhea" id="RHEA:28807"/>
        <dbReference type="ChEBI" id="CHEBI:15377"/>
        <dbReference type="ChEBI" id="CHEBI:29985"/>
        <dbReference type="ChEBI" id="CHEBI:57925"/>
        <dbReference type="ChEBI" id="CHEBI:61694"/>
        <dbReference type="EC" id="3.4.19.13"/>
    </reaction>
</comment>
<feature type="binding site" evidence="10">
    <location>
        <begin position="400"/>
        <end position="402"/>
    </location>
    <ligand>
        <name>L-glutamate</name>
        <dbReference type="ChEBI" id="CHEBI:29985"/>
    </ligand>
</feature>
<keyword evidence="12" id="KW-0732">Signal</keyword>
<dbReference type="NCBIfam" id="TIGR00066">
    <property type="entry name" value="g_glut_trans"/>
    <property type="match status" value="1"/>
</dbReference>
<dbReference type="Gene3D" id="3.60.20.40">
    <property type="match status" value="1"/>
</dbReference>
<dbReference type="InterPro" id="IPR055262">
    <property type="entry name" value="GGT_CS"/>
</dbReference>
<keyword evidence="14" id="KW-1185">Reference proteome</keyword>
<keyword evidence="11" id="KW-0317">Glutathione biosynthesis</keyword>
<dbReference type="GO" id="GO:0036374">
    <property type="term" value="F:glutathione hydrolase activity"/>
    <property type="evidence" value="ECO:0007669"/>
    <property type="project" value="UniProtKB-UniRule"/>
</dbReference>
<dbReference type="AlphaFoldDB" id="A0A316FKT3"/>
<comment type="PTM">
    <text evidence="11">Cleaved by autocatalysis into a large and a small subunit.</text>
</comment>
<dbReference type="InterPro" id="IPR000101">
    <property type="entry name" value="GGT_peptidase"/>
</dbReference>
<evidence type="ECO:0000256" key="10">
    <source>
        <dbReference type="PIRSR" id="PIRSR600101-2"/>
    </source>
</evidence>
<comment type="similarity">
    <text evidence="3 11">Belongs to the gamma-glutamyltransferase family.</text>
</comment>
<dbReference type="Gene3D" id="1.10.246.130">
    <property type="match status" value="1"/>
</dbReference>
<evidence type="ECO:0000256" key="8">
    <source>
        <dbReference type="ARBA" id="ARBA00047417"/>
    </source>
</evidence>
<dbReference type="InterPro" id="IPR043137">
    <property type="entry name" value="GGT_ssub_C"/>
</dbReference>
<dbReference type="EMBL" id="QGGU01000008">
    <property type="protein sequence ID" value="PWK49109.1"/>
    <property type="molecule type" value="Genomic_DNA"/>
</dbReference>
<keyword evidence="7 11" id="KW-0012">Acyltransferase</keyword>
<dbReference type="EC" id="3.4.19.13" evidence="11"/>
<dbReference type="PROSITE" id="PS00462">
    <property type="entry name" value="G_GLU_TRANSPEPTIDASE"/>
    <property type="match status" value="1"/>
</dbReference>
<evidence type="ECO:0000313" key="14">
    <source>
        <dbReference type="Proteomes" id="UP000245790"/>
    </source>
</evidence>
<evidence type="ECO:0000313" key="13">
    <source>
        <dbReference type="EMBL" id="PWK49109.1"/>
    </source>
</evidence>
<evidence type="ECO:0000256" key="6">
    <source>
        <dbReference type="ARBA" id="ARBA00023145"/>
    </source>
</evidence>
<dbReference type="InterPro" id="IPR029055">
    <property type="entry name" value="Ntn_hydrolases_N"/>
</dbReference>
<evidence type="ECO:0000256" key="7">
    <source>
        <dbReference type="ARBA" id="ARBA00023315"/>
    </source>
</evidence>
<evidence type="ECO:0000256" key="9">
    <source>
        <dbReference type="PIRSR" id="PIRSR600101-1"/>
    </source>
</evidence>
<feature type="binding site" evidence="10">
    <location>
        <position position="475"/>
    </location>
    <ligand>
        <name>L-glutamate</name>
        <dbReference type="ChEBI" id="CHEBI:29985"/>
    </ligand>
</feature>
<dbReference type="RefSeq" id="WP_245411439.1">
    <property type="nucleotide sequence ID" value="NZ_QGGU01000008.1"/>
</dbReference>
<evidence type="ECO:0000256" key="1">
    <source>
        <dbReference type="ARBA" id="ARBA00001049"/>
    </source>
</evidence>
<comment type="caution">
    <text evidence="13">The sequence shown here is derived from an EMBL/GenBank/DDBJ whole genome shotgun (WGS) entry which is preliminary data.</text>
</comment>
<dbReference type="PRINTS" id="PR01210">
    <property type="entry name" value="GGTRANSPTASE"/>
</dbReference>
<evidence type="ECO:0000256" key="12">
    <source>
        <dbReference type="SAM" id="SignalP"/>
    </source>
</evidence>
<feature type="signal peptide" evidence="12">
    <location>
        <begin position="1"/>
        <end position="18"/>
    </location>
</feature>
<evidence type="ECO:0000256" key="3">
    <source>
        <dbReference type="ARBA" id="ARBA00009381"/>
    </source>
</evidence>
<proteinExistence type="inferred from homology"/>
<keyword evidence="5 11" id="KW-0378">Hydrolase</keyword>
<dbReference type="UniPathway" id="UPA00204"/>
<accession>A0A316FKT3</accession>
<dbReference type="GO" id="GO:0006750">
    <property type="term" value="P:glutathione biosynthetic process"/>
    <property type="evidence" value="ECO:0007669"/>
    <property type="project" value="UniProtKB-KW"/>
</dbReference>
<evidence type="ECO:0000256" key="5">
    <source>
        <dbReference type="ARBA" id="ARBA00022801"/>
    </source>
</evidence>